<evidence type="ECO:0000256" key="1">
    <source>
        <dbReference type="SAM" id="Phobius"/>
    </source>
</evidence>
<evidence type="ECO:0000313" key="2">
    <source>
        <dbReference type="EMBL" id="KUO96791.1"/>
    </source>
</evidence>
<proteinExistence type="predicted"/>
<keyword evidence="1" id="KW-1133">Transmembrane helix</keyword>
<keyword evidence="1" id="KW-0812">Transmembrane</keyword>
<reference evidence="2 3" key="1">
    <citation type="submission" date="2015-12" db="EMBL/GenBank/DDBJ databases">
        <title>Draft genome sequence of Acidibacillus ferrooxidans ITV001, isolated from a chalcopyrite acid mine drainage site in Brazil.</title>
        <authorList>
            <person name="Dall'Agnol H."/>
            <person name="Nancucheo I."/>
            <person name="Johnson B."/>
            <person name="Oliveira R."/>
            <person name="Leite L."/>
            <person name="Pylro V."/>
            <person name="Nunes G.L."/>
            <person name="Tzotzos G."/>
            <person name="Fernandes G.R."/>
            <person name="Dutra J."/>
            <person name="Orellana S.C."/>
            <person name="Oliveira G."/>
        </authorList>
    </citation>
    <scope>NUCLEOTIDE SEQUENCE [LARGE SCALE GENOMIC DNA]</scope>
    <source>
        <strain evidence="3">ITV01</strain>
    </source>
</reference>
<dbReference type="AlphaFoldDB" id="A0A101XSS6"/>
<keyword evidence="3" id="KW-1185">Reference proteome</keyword>
<name>A0A101XSS6_9BACL</name>
<protein>
    <submittedName>
        <fullName evidence="2">Uncharacterized protein</fullName>
    </submittedName>
</protein>
<comment type="caution">
    <text evidence="2">The sequence shown here is derived from an EMBL/GenBank/DDBJ whole genome shotgun (WGS) entry which is preliminary data.</text>
</comment>
<sequence length="169" mass="19706">MTVIAILTSVTVFYLFLRSRFRRASWDSDQPESQRERFVYAGEALQTIGFTILDERVAHEAITYFGHRKFSSYVLADFIVEKDGQPCPVRVKRLRDPERVSGAWLRSHVMPLYVIYDAPVGLFQPETQDLTWVDFSLEVSGRLRYRKWRMRLLWLCIGAVLGFALAQSH</sequence>
<dbReference type="OrthoDB" id="2989291at2"/>
<keyword evidence="1" id="KW-0472">Membrane</keyword>
<gene>
    <name evidence="2" type="ORF">ATW55_08215</name>
</gene>
<organism evidence="2 3">
    <name type="scientific">Ferroacidibacillus organovorans</name>
    <dbReference type="NCBI Taxonomy" id="1765683"/>
    <lineage>
        <taxon>Bacteria</taxon>
        <taxon>Bacillati</taxon>
        <taxon>Bacillota</taxon>
        <taxon>Bacilli</taxon>
        <taxon>Bacillales</taxon>
        <taxon>Alicyclobacillaceae</taxon>
        <taxon>Ferroacidibacillus</taxon>
    </lineage>
</organism>
<dbReference type="EMBL" id="LPVJ01000009">
    <property type="protein sequence ID" value="KUO96791.1"/>
    <property type="molecule type" value="Genomic_DNA"/>
</dbReference>
<feature type="transmembrane region" description="Helical" evidence="1">
    <location>
        <begin position="152"/>
        <end position="168"/>
    </location>
</feature>
<dbReference type="Proteomes" id="UP000053557">
    <property type="component" value="Unassembled WGS sequence"/>
</dbReference>
<evidence type="ECO:0000313" key="3">
    <source>
        <dbReference type="Proteomes" id="UP000053557"/>
    </source>
</evidence>
<dbReference type="RefSeq" id="WP_067712640.1">
    <property type="nucleotide sequence ID" value="NZ_LPVJ01000009.1"/>
</dbReference>
<accession>A0A101XSS6</accession>